<protein>
    <recommendedName>
        <fullName evidence="1">IclR-ED domain-containing protein</fullName>
    </recommendedName>
</protein>
<evidence type="ECO:0000259" key="1">
    <source>
        <dbReference type="PROSITE" id="PS51078"/>
    </source>
</evidence>
<dbReference type="RefSeq" id="WP_076960091.1">
    <property type="nucleotide sequence ID" value="NZ_MLCO01000323.1"/>
</dbReference>
<sequence length="85" mass="8786">MALAARRGFAATVEEIYAGDTAVAAAIRDGRGRPLGAINMAALRSRVTPEAVARRHGPRAMEAAPSISQACGTLGEHEGKVISMV</sequence>
<keyword evidence="3" id="KW-1185">Reference proteome</keyword>
<proteinExistence type="predicted"/>
<dbReference type="Pfam" id="PF01614">
    <property type="entry name" value="IclR_C"/>
    <property type="match status" value="1"/>
</dbReference>
<evidence type="ECO:0000313" key="3">
    <source>
        <dbReference type="Proteomes" id="UP000188879"/>
    </source>
</evidence>
<dbReference type="AlphaFoldDB" id="A0A1V2GV73"/>
<dbReference type="Gene3D" id="3.30.450.40">
    <property type="match status" value="1"/>
</dbReference>
<accession>A0A1V2GV73</accession>
<feature type="domain" description="IclR-ED" evidence="1">
    <location>
        <begin position="1"/>
        <end position="73"/>
    </location>
</feature>
<reference evidence="2 3" key="1">
    <citation type="submission" date="2016-10" db="EMBL/GenBank/DDBJ databases">
        <title>Draft Genome sequence of Roseomonas sp. strain M3.</title>
        <authorList>
            <person name="Subhash Y."/>
            <person name="Lee S."/>
        </authorList>
    </citation>
    <scope>NUCLEOTIDE SEQUENCE [LARGE SCALE GENOMIC DNA]</scope>
    <source>
        <strain evidence="2 3">M3</strain>
    </source>
</reference>
<comment type="caution">
    <text evidence="2">The sequence shown here is derived from an EMBL/GenBank/DDBJ whole genome shotgun (WGS) entry which is preliminary data.</text>
</comment>
<gene>
    <name evidence="2" type="ORF">BKE38_25520</name>
</gene>
<dbReference type="Proteomes" id="UP000188879">
    <property type="component" value="Unassembled WGS sequence"/>
</dbReference>
<name>A0A1V2GV73_9PROT</name>
<organism evidence="2 3">
    <name type="scientific">Teichococcus deserti</name>
    <dbReference type="NCBI Taxonomy" id="1817963"/>
    <lineage>
        <taxon>Bacteria</taxon>
        <taxon>Pseudomonadati</taxon>
        <taxon>Pseudomonadota</taxon>
        <taxon>Alphaproteobacteria</taxon>
        <taxon>Acetobacterales</taxon>
        <taxon>Roseomonadaceae</taxon>
        <taxon>Roseomonas</taxon>
    </lineage>
</organism>
<evidence type="ECO:0000313" key="2">
    <source>
        <dbReference type="EMBL" id="ONG46299.1"/>
    </source>
</evidence>
<dbReference type="EMBL" id="MLCO01000323">
    <property type="protein sequence ID" value="ONG46299.1"/>
    <property type="molecule type" value="Genomic_DNA"/>
</dbReference>
<dbReference type="SUPFAM" id="SSF55781">
    <property type="entry name" value="GAF domain-like"/>
    <property type="match status" value="1"/>
</dbReference>
<dbReference type="InterPro" id="IPR029016">
    <property type="entry name" value="GAF-like_dom_sf"/>
</dbReference>
<dbReference type="InterPro" id="IPR014757">
    <property type="entry name" value="Tscrpt_reg_IclR_C"/>
</dbReference>
<dbReference type="PROSITE" id="PS51078">
    <property type="entry name" value="ICLR_ED"/>
    <property type="match status" value="1"/>
</dbReference>